<gene>
    <name evidence="1" type="ORF">BELL_2618g00010</name>
</gene>
<dbReference type="EMBL" id="PQXM01002616">
    <property type="protein sequence ID" value="TGO44406.1"/>
    <property type="molecule type" value="Genomic_DNA"/>
</dbReference>
<keyword evidence="2" id="KW-1185">Reference proteome</keyword>
<accession>A0A4Z1H5K1</accession>
<evidence type="ECO:0000313" key="2">
    <source>
        <dbReference type="Proteomes" id="UP000297229"/>
    </source>
</evidence>
<reference evidence="1 2" key="1">
    <citation type="submission" date="2017-12" db="EMBL/GenBank/DDBJ databases">
        <title>Comparative genomics of Botrytis spp.</title>
        <authorList>
            <person name="Valero-Jimenez C.A."/>
            <person name="Tapia P."/>
            <person name="Veloso J."/>
            <person name="Silva-Moreno E."/>
            <person name="Staats M."/>
            <person name="Valdes J.H."/>
            <person name="Van Kan J.A.L."/>
        </authorList>
    </citation>
    <scope>NUCLEOTIDE SEQUENCE [LARGE SCALE GENOMIC DNA]</scope>
    <source>
        <strain evidence="1 2">Be9601</strain>
    </source>
</reference>
<proteinExistence type="predicted"/>
<evidence type="ECO:0000313" key="1">
    <source>
        <dbReference type="EMBL" id="TGO44406.1"/>
    </source>
</evidence>
<protein>
    <submittedName>
        <fullName evidence="1">Uncharacterized protein</fullName>
    </submittedName>
</protein>
<name>A0A4Z1H5K1_9HELO</name>
<dbReference type="AlphaFoldDB" id="A0A4Z1H5K1"/>
<comment type="caution">
    <text evidence="1">The sequence shown here is derived from an EMBL/GenBank/DDBJ whole genome shotgun (WGS) entry which is preliminary data.</text>
</comment>
<dbReference type="Proteomes" id="UP000297229">
    <property type="component" value="Unassembled WGS sequence"/>
</dbReference>
<sequence length="55" mass="5941">MDASSKTELEAMSESVSHELGQFYVNNLIIEPVPSRTAILGNTNASRSELGPGYK</sequence>
<organism evidence="1 2">
    <name type="scientific">Botrytis elliptica</name>
    <dbReference type="NCBI Taxonomy" id="278938"/>
    <lineage>
        <taxon>Eukaryota</taxon>
        <taxon>Fungi</taxon>
        <taxon>Dikarya</taxon>
        <taxon>Ascomycota</taxon>
        <taxon>Pezizomycotina</taxon>
        <taxon>Leotiomycetes</taxon>
        <taxon>Helotiales</taxon>
        <taxon>Sclerotiniaceae</taxon>
        <taxon>Botrytis</taxon>
    </lineage>
</organism>